<protein>
    <recommendedName>
        <fullName evidence="2 6">Malonyl CoA-acyl carrier protein transacylase</fullName>
        <ecNumber evidence="1 6">2.3.1.39</ecNumber>
    </recommendedName>
</protein>
<dbReference type="GO" id="GO:0004314">
    <property type="term" value="F:[acyl-carrier-protein] S-malonyltransferase activity"/>
    <property type="evidence" value="ECO:0007669"/>
    <property type="project" value="UniProtKB-EC"/>
</dbReference>
<organism evidence="9 10">
    <name type="scientific">Dissulfuribacter thermophilus</name>
    <dbReference type="NCBI Taxonomy" id="1156395"/>
    <lineage>
        <taxon>Bacteria</taxon>
        <taxon>Pseudomonadati</taxon>
        <taxon>Thermodesulfobacteriota</taxon>
        <taxon>Dissulfuribacteria</taxon>
        <taxon>Dissulfuribacterales</taxon>
        <taxon>Dissulfuribacteraceae</taxon>
        <taxon>Dissulfuribacter</taxon>
    </lineage>
</organism>
<proteinExistence type="inferred from homology"/>
<dbReference type="InterPro" id="IPR016036">
    <property type="entry name" value="Malonyl_transacylase_ACP-bd"/>
</dbReference>
<dbReference type="GO" id="GO:0006633">
    <property type="term" value="P:fatty acid biosynthetic process"/>
    <property type="evidence" value="ECO:0007669"/>
    <property type="project" value="TreeGrafter"/>
</dbReference>
<feature type="active site" evidence="7">
    <location>
        <position position="200"/>
    </location>
</feature>
<dbReference type="PANTHER" id="PTHR42681:SF1">
    <property type="entry name" value="MALONYL-COA-ACYL CARRIER PROTEIN TRANSACYLASE, MITOCHONDRIAL"/>
    <property type="match status" value="1"/>
</dbReference>
<dbReference type="SUPFAM" id="SSF52151">
    <property type="entry name" value="FabD/lysophospholipase-like"/>
    <property type="match status" value="1"/>
</dbReference>
<dbReference type="NCBIfam" id="TIGR00128">
    <property type="entry name" value="fabD"/>
    <property type="match status" value="1"/>
</dbReference>
<dbReference type="InterPro" id="IPR004410">
    <property type="entry name" value="Malonyl_CoA-ACP_transAc_FabD"/>
</dbReference>
<dbReference type="GO" id="GO:0005829">
    <property type="term" value="C:cytosol"/>
    <property type="evidence" value="ECO:0007669"/>
    <property type="project" value="TreeGrafter"/>
</dbReference>
<comment type="similarity">
    <text evidence="6">Belongs to the fabD family.</text>
</comment>
<comment type="caution">
    <text evidence="9">The sequence shown here is derived from an EMBL/GenBank/DDBJ whole genome shotgun (WGS) entry which is preliminary data.</text>
</comment>
<keyword evidence="4 6" id="KW-0012">Acyltransferase</keyword>
<evidence type="ECO:0000256" key="2">
    <source>
        <dbReference type="ARBA" id="ARBA00018953"/>
    </source>
</evidence>
<dbReference type="STRING" id="1156395.DBT_0032"/>
<dbReference type="InterPro" id="IPR016035">
    <property type="entry name" value="Acyl_Trfase/lysoPLipase"/>
</dbReference>
<evidence type="ECO:0000256" key="5">
    <source>
        <dbReference type="ARBA" id="ARBA00048462"/>
    </source>
</evidence>
<evidence type="ECO:0000256" key="1">
    <source>
        <dbReference type="ARBA" id="ARBA00013258"/>
    </source>
</evidence>
<dbReference type="Gene3D" id="3.40.366.10">
    <property type="entry name" value="Malonyl-Coenzyme A Acyl Carrier Protein, domain 2"/>
    <property type="match status" value="1"/>
</dbReference>
<evidence type="ECO:0000256" key="7">
    <source>
        <dbReference type="PIRSR" id="PIRSR000446-1"/>
    </source>
</evidence>
<reference evidence="9 10" key="1">
    <citation type="submission" date="2016-06" db="EMBL/GenBank/DDBJ databases">
        <title>Respiratory ammonification of nitrate coupled to the oxidation of elemental sulfur in deep-sea autotrophic thermophilic bacteria.</title>
        <authorList>
            <person name="Slobodkina G.B."/>
            <person name="Mardanov A.V."/>
            <person name="Ravin N.V."/>
            <person name="Frolova A.A."/>
            <person name="Viryasiv M.B."/>
            <person name="Chernyh N.A."/>
            <person name="Bonch-Osmolovskaya E.A."/>
            <person name="Slobodkin A.I."/>
        </authorList>
    </citation>
    <scope>NUCLEOTIDE SEQUENCE [LARGE SCALE GENOMIC DNA]</scope>
    <source>
        <strain evidence="9 10">S69</strain>
    </source>
</reference>
<feature type="domain" description="Malonyl-CoA:ACP transacylase (MAT)" evidence="8">
    <location>
        <begin position="8"/>
        <end position="314"/>
    </location>
</feature>
<dbReference type="FunFam" id="3.30.70.250:FF:000001">
    <property type="entry name" value="Malonyl CoA-acyl carrier protein transacylase"/>
    <property type="match status" value="1"/>
</dbReference>
<dbReference type="InterPro" id="IPR014043">
    <property type="entry name" value="Acyl_transferase_dom"/>
</dbReference>
<dbReference type="SUPFAM" id="SSF55048">
    <property type="entry name" value="Probable ACP-binding domain of malonyl-CoA ACP transacylase"/>
    <property type="match status" value="1"/>
</dbReference>
<feature type="active site" evidence="7">
    <location>
        <position position="92"/>
    </location>
</feature>
<dbReference type="SMART" id="SM00827">
    <property type="entry name" value="PKS_AT"/>
    <property type="match status" value="1"/>
</dbReference>
<evidence type="ECO:0000313" key="9">
    <source>
        <dbReference type="EMBL" id="OCC16215.1"/>
    </source>
</evidence>
<dbReference type="PIRSF" id="PIRSF000446">
    <property type="entry name" value="Mct"/>
    <property type="match status" value="1"/>
</dbReference>
<evidence type="ECO:0000256" key="3">
    <source>
        <dbReference type="ARBA" id="ARBA00022679"/>
    </source>
</evidence>
<dbReference type="RefSeq" id="WP_067615242.1">
    <property type="nucleotide sequence ID" value="NZ_MAGO01000001.1"/>
</dbReference>
<sequence length="314" mass="34311">MGNEVAICFPGQGTQYVGMGRSILEGFDRAEEVFSKCEDVVGLPVKEIMLNGPIEELTRTEVLQPALTALEISLFLALKEEGIQPCACAGHSLGEYPALYAAGILGLEDCFSLVSKRGAFMEEASLKRPGAMAAVIGLERPQIEEAVDSASTLGVISLANYNSPEQIIITGEKNAIKHASKLLKDMGARVIPLKVAGGYHSELMAEAAEKFRMAVDGVEFKRPVLTYYSNVTGLPEQEPSVIRDLLVDQIKSPVLWYPIIKNMFDSGIKVFIEIGPKKVLTNLIKKSVPLDQVKTYQFEDLEGLKEVCKALKKF</sequence>
<dbReference type="InterPro" id="IPR001227">
    <property type="entry name" value="Ac_transferase_dom_sf"/>
</dbReference>
<evidence type="ECO:0000259" key="8">
    <source>
        <dbReference type="SMART" id="SM00827"/>
    </source>
</evidence>
<dbReference type="Gene3D" id="3.30.70.250">
    <property type="entry name" value="Malonyl-CoA ACP transacylase, ACP-binding"/>
    <property type="match status" value="1"/>
</dbReference>
<dbReference type="PANTHER" id="PTHR42681">
    <property type="entry name" value="MALONYL-COA-ACYL CARRIER PROTEIN TRANSACYLASE, MITOCHONDRIAL"/>
    <property type="match status" value="1"/>
</dbReference>
<evidence type="ECO:0000313" key="10">
    <source>
        <dbReference type="Proteomes" id="UP000093080"/>
    </source>
</evidence>
<dbReference type="OrthoDB" id="9808564at2"/>
<keyword evidence="3 6" id="KW-0808">Transferase</keyword>
<dbReference type="Pfam" id="PF00698">
    <property type="entry name" value="Acyl_transf_1"/>
    <property type="match status" value="1"/>
</dbReference>
<keyword evidence="10" id="KW-1185">Reference proteome</keyword>
<dbReference type="AlphaFoldDB" id="A0A1B9F8S4"/>
<dbReference type="EMBL" id="MAGO01000001">
    <property type="protein sequence ID" value="OCC16215.1"/>
    <property type="molecule type" value="Genomic_DNA"/>
</dbReference>
<evidence type="ECO:0000256" key="6">
    <source>
        <dbReference type="PIRNR" id="PIRNR000446"/>
    </source>
</evidence>
<gene>
    <name evidence="9" type="ORF">DBT_0032</name>
</gene>
<dbReference type="InterPro" id="IPR050858">
    <property type="entry name" value="Mal-CoA-ACP_Trans/PKS_FabD"/>
</dbReference>
<evidence type="ECO:0000256" key="4">
    <source>
        <dbReference type="ARBA" id="ARBA00023315"/>
    </source>
</evidence>
<dbReference type="Proteomes" id="UP000093080">
    <property type="component" value="Unassembled WGS sequence"/>
</dbReference>
<dbReference type="EC" id="2.3.1.39" evidence="1 6"/>
<comment type="catalytic activity">
    <reaction evidence="5 6">
        <text>holo-[ACP] + malonyl-CoA = malonyl-[ACP] + CoA</text>
        <dbReference type="Rhea" id="RHEA:41792"/>
        <dbReference type="Rhea" id="RHEA-COMP:9623"/>
        <dbReference type="Rhea" id="RHEA-COMP:9685"/>
        <dbReference type="ChEBI" id="CHEBI:57287"/>
        <dbReference type="ChEBI" id="CHEBI:57384"/>
        <dbReference type="ChEBI" id="CHEBI:64479"/>
        <dbReference type="ChEBI" id="CHEBI:78449"/>
        <dbReference type="EC" id="2.3.1.39"/>
    </reaction>
</comment>
<accession>A0A1B9F8S4</accession>
<name>A0A1B9F8S4_9BACT</name>
<dbReference type="InterPro" id="IPR024925">
    <property type="entry name" value="Malonyl_CoA-ACP_transAc"/>
</dbReference>
<dbReference type="PATRIC" id="fig|1156395.6.peg.31"/>